<dbReference type="Pfam" id="PF04186">
    <property type="entry name" value="FxsA"/>
    <property type="match status" value="1"/>
</dbReference>
<dbReference type="GO" id="GO:0016020">
    <property type="term" value="C:membrane"/>
    <property type="evidence" value="ECO:0007669"/>
    <property type="project" value="InterPro"/>
</dbReference>
<reference evidence="3" key="1">
    <citation type="journal article" date="2015" name="Nature">
        <title>Complex archaea that bridge the gap between prokaryotes and eukaryotes.</title>
        <authorList>
            <person name="Spang A."/>
            <person name="Saw J.H."/>
            <person name="Jorgensen S.L."/>
            <person name="Zaremba-Niedzwiedzka K."/>
            <person name="Martijn J."/>
            <person name="Lind A.E."/>
            <person name="van Eijk R."/>
            <person name="Schleper C."/>
            <person name="Guy L."/>
            <person name="Ettema T.J."/>
        </authorList>
    </citation>
    <scope>NUCLEOTIDE SEQUENCE</scope>
</reference>
<feature type="transmembrane region" description="Helical" evidence="2">
    <location>
        <begin position="28"/>
        <end position="46"/>
    </location>
</feature>
<evidence type="ECO:0000256" key="2">
    <source>
        <dbReference type="SAM" id="Phobius"/>
    </source>
</evidence>
<feature type="compositionally biased region" description="Basic and acidic residues" evidence="1">
    <location>
        <begin position="148"/>
        <end position="160"/>
    </location>
</feature>
<keyword evidence="2" id="KW-0472">Membrane</keyword>
<feature type="region of interest" description="Disordered" evidence="1">
    <location>
        <begin position="120"/>
        <end position="169"/>
    </location>
</feature>
<dbReference type="AlphaFoldDB" id="A0A0F9SF01"/>
<dbReference type="PANTHER" id="PTHR35335">
    <property type="entry name" value="UPF0716 PROTEIN FXSA"/>
    <property type="match status" value="1"/>
</dbReference>
<name>A0A0F9SF01_9ZZZZ</name>
<evidence type="ECO:0008006" key="4">
    <source>
        <dbReference type="Google" id="ProtNLM"/>
    </source>
</evidence>
<evidence type="ECO:0000313" key="3">
    <source>
        <dbReference type="EMBL" id="KKN27963.1"/>
    </source>
</evidence>
<dbReference type="NCBIfam" id="NF008528">
    <property type="entry name" value="PRK11463.1-2"/>
    <property type="match status" value="1"/>
</dbReference>
<evidence type="ECO:0000256" key="1">
    <source>
        <dbReference type="SAM" id="MobiDB-lite"/>
    </source>
</evidence>
<dbReference type="EMBL" id="LAZR01002602">
    <property type="protein sequence ID" value="KKN27963.1"/>
    <property type="molecule type" value="Genomic_DNA"/>
</dbReference>
<protein>
    <recommendedName>
        <fullName evidence="4">FxsA cytoplasmic membrane protein</fullName>
    </recommendedName>
</protein>
<gene>
    <name evidence="3" type="ORF">LCGC14_0859230</name>
</gene>
<proteinExistence type="predicted"/>
<sequence>MWLFLAFIAVPLIEITLFIQVGGVIGLGWTLAIVVLTAIIGTYLMRAQGALALGQIKKSLSEVRDPTEPLVHGAMILFAGALLLTPGFFTDAVGFALLIPAVRTAAFKAVRSKIKVSGSVNMSSNMHDPMQQKRPQPHRPMQGDIIDGEYHELPDGDSRPKRPSGWTDH</sequence>
<comment type="caution">
    <text evidence="3">The sequence shown here is derived from an EMBL/GenBank/DDBJ whole genome shotgun (WGS) entry which is preliminary data.</text>
</comment>
<keyword evidence="2" id="KW-0812">Transmembrane</keyword>
<dbReference type="InterPro" id="IPR007313">
    <property type="entry name" value="FxsA"/>
</dbReference>
<keyword evidence="2" id="KW-1133">Transmembrane helix</keyword>
<dbReference type="PANTHER" id="PTHR35335:SF1">
    <property type="entry name" value="UPF0716 PROTEIN FXSA"/>
    <property type="match status" value="1"/>
</dbReference>
<accession>A0A0F9SF01</accession>
<organism evidence="3">
    <name type="scientific">marine sediment metagenome</name>
    <dbReference type="NCBI Taxonomy" id="412755"/>
    <lineage>
        <taxon>unclassified sequences</taxon>
        <taxon>metagenomes</taxon>
        <taxon>ecological metagenomes</taxon>
    </lineage>
</organism>